<reference evidence="1 2" key="1">
    <citation type="submission" date="2018-11" db="EMBL/GenBank/DDBJ databases">
        <authorList>
            <consortium name="Pathogen Informatics"/>
        </authorList>
    </citation>
    <scope>NUCLEOTIDE SEQUENCE [LARGE SCALE GENOMIC DNA]</scope>
</reference>
<dbReference type="OrthoDB" id="5824787at2759"/>
<gene>
    <name evidence="1" type="ORF">SVUK_LOCUS13524</name>
</gene>
<name>A0A3P7J5R5_STRVU</name>
<dbReference type="AlphaFoldDB" id="A0A3P7J5R5"/>
<proteinExistence type="predicted"/>
<keyword evidence="2" id="KW-1185">Reference proteome</keyword>
<evidence type="ECO:0000313" key="1">
    <source>
        <dbReference type="EMBL" id="VDM78526.1"/>
    </source>
</evidence>
<dbReference type="Proteomes" id="UP000270094">
    <property type="component" value="Unassembled WGS sequence"/>
</dbReference>
<accession>A0A3P7J5R5</accession>
<evidence type="ECO:0008006" key="3">
    <source>
        <dbReference type="Google" id="ProtNLM"/>
    </source>
</evidence>
<evidence type="ECO:0000313" key="2">
    <source>
        <dbReference type="Proteomes" id="UP000270094"/>
    </source>
</evidence>
<dbReference type="EMBL" id="UYYB01102223">
    <property type="protein sequence ID" value="VDM78526.1"/>
    <property type="molecule type" value="Genomic_DNA"/>
</dbReference>
<organism evidence="1 2">
    <name type="scientific">Strongylus vulgaris</name>
    <name type="common">Blood worm</name>
    <dbReference type="NCBI Taxonomy" id="40348"/>
    <lineage>
        <taxon>Eukaryota</taxon>
        <taxon>Metazoa</taxon>
        <taxon>Ecdysozoa</taxon>
        <taxon>Nematoda</taxon>
        <taxon>Chromadorea</taxon>
        <taxon>Rhabditida</taxon>
        <taxon>Rhabditina</taxon>
        <taxon>Rhabditomorpha</taxon>
        <taxon>Strongyloidea</taxon>
        <taxon>Strongylidae</taxon>
        <taxon>Strongylus</taxon>
    </lineage>
</organism>
<sequence length="113" mass="12826">MAHSLFVVRKFYHGTLGALNLSYTHLVHLVNSREILSPRLPILRLRSASENHHYHQLLSPTSAADDSELDAFYEKLEKVIRKENFVVGDFNAKIGMPEEGKHRIGRSDEDSGV</sequence>
<protein>
    <recommendedName>
        <fullName evidence="3">Endonuclease/exonuclease/phosphatase domain-containing protein</fullName>
    </recommendedName>
</protein>